<evidence type="ECO:0000313" key="5">
    <source>
        <dbReference type="Proteomes" id="UP000319267"/>
    </source>
</evidence>
<evidence type="ECO:0000256" key="1">
    <source>
        <dbReference type="ARBA" id="ARBA00022729"/>
    </source>
</evidence>
<proteinExistence type="predicted"/>
<dbReference type="RefSeq" id="WP_111378091.1">
    <property type="nucleotide sequence ID" value="NZ_CP043612.1"/>
</dbReference>
<dbReference type="EMBL" id="FXTQ01000001">
    <property type="protein sequence ID" value="SMO48633.1"/>
    <property type="molecule type" value="Genomic_DNA"/>
</dbReference>
<dbReference type="Pfam" id="PF17164">
    <property type="entry name" value="DUF5122"/>
    <property type="match status" value="8"/>
</dbReference>
<dbReference type="AlphaFoldDB" id="A0A521BNC9"/>
<organism evidence="4 5">
    <name type="scientific">Flavobacterium nitrogenifigens</name>
    <dbReference type="NCBI Taxonomy" id="1617283"/>
    <lineage>
        <taxon>Bacteria</taxon>
        <taxon>Pseudomonadati</taxon>
        <taxon>Bacteroidota</taxon>
        <taxon>Flavobacteriia</taxon>
        <taxon>Flavobacteriales</taxon>
        <taxon>Flavobacteriaceae</taxon>
        <taxon>Flavobacterium</taxon>
    </lineage>
</organism>
<feature type="domain" description="Secretion system C-terminal sorting" evidence="3">
    <location>
        <begin position="832"/>
        <end position="899"/>
    </location>
</feature>
<keyword evidence="1 2" id="KW-0732">Signal</keyword>
<evidence type="ECO:0000256" key="2">
    <source>
        <dbReference type="SAM" id="SignalP"/>
    </source>
</evidence>
<keyword evidence="5" id="KW-1185">Reference proteome</keyword>
<dbReference type="SUPFAM" id="SSF50998">
    <property type="entry name" value="Quinoprotein alcohol dehydrogenase-like"/>
    <property type="match status" value="1"/>
</dbReference>
<dbReference type="OrthoDB" id="9805017at2"/>
<name>A0A521BNC9_9FLAO</name>
<accession>A0A521BNC9</accession>
<dbReference type="InterPro" id="IPR026444">
    <property type="entry name" value="Secre_tail"/>
</dbReference>
<dbReference type="InterPro" id="IPR011047">
    <property type="entry name" value="Quinoprotein_ADH-like_sf"/>
</dbReference>
<evidence type="ECO:0000313" key="4">
    <source>
        <dbReference type="EMBL" id="SMO48633.1"/>
    </source>
</evidence>
<reference evidence="4 5" key="1">
    <citation type="submission" date="2017-05" db="EMBL/GenBank/DDBJ databases">
        <authorList>
            <person name="Varghese N."/>
            <person name="Submissions S."/>
        </authorList>
    </citation>
    <scope>NUCLEOTIDE SEQUENCE [LARGE SCALE GENOMIC DNA]</scope>
    <source>
        <strain evidence="4 5">DSM 29982</strain>
    </source>
</reference>
<dbReference type="NCBIfam" id="TIGR02608">
    <property type="entry name" value="delta_60_rpt"/>
    <property type="match status" value="7"/>
</dbReference>
<evidence type="ECO:0000259" key="3">
    <source>
        <dbReference type="Pfam" id="PF18962"/>
    </source>
</evidence>
<dbReference type="Pfam" id="PF18962">
    <property type="entry name" value="Por_Secre_tail"/>
    <property type="match status" value="1"/>
</dbReference>
<dbReference type="SUPFAM" id="SSF63829">
    <property type="entry name" value="Calcium-dependent phosphotriesterase"/>
    <property type="match status" value="1"/>
</dbReference>
<dbReference type="InterPro" id="IPR013431">
    <property type="entry name" value="Delta_60_rpt"/>
</dbReference>
<feature type="chain" id="PRO_5021739468" evidence="2">
    <location>
        <begin position="19"/>
        <end position="901"/>
    </location>
</feature>
<sequence length="901" mass="100848">MRKNYLLALLLLTVKLIAQNPEIDHTFNTKDDGIYHQIIGSRAVVLSNNKILSVFERYYDYNVMLLNPDGSPDKTFNTANSFSENEIRIFANSSGAFLTLDYDNKLKAFNADGTLNPRFPVTIFGMVSSTPVQIKNIIYQDDGKVIIHGVFETVNDVYTGGCVRLNLDGTIDDTFKLQSGGYKLIIQSDGKYVILGSATTISRYLENGKIDPTFKVIATVDPKLNFVTNGFETENNSSIDDIIVQPDGKIIAVGCNYKENGRTVAYQIVRLNADGTRDTSFKSLDSRTDRVVKVYLQKDNKIIINVGNSTFTRLNTDGSIDATFKYSNTVSLLNKGTLFFQEDKMIINADYKDSMGMTRTEIHRINSDGSLDLSFNPSSGPNLLFDQWDERYAYPFAAKVLLDQKILLAGDFTTYNDNIVQNVCRINQNGEYDSSFKLDPNVKINALSSQNDYLIISQPDGKILLMHNNAITANGISKSLIRLNSDGSLDKSFNFEDYSSRITDVKLLENGKFLVMGRSGIFVKNGTNYGTTINTVLQLNPNGSIDNNFNGVFNQIPVGIFPLSDKKFLISFYRENTVYDYDAVIKFNEDGSKDSSFKVGFQPFYNVKELSDGKLLALVDQKITRINTNGSVDTSFTPYSIAKTYSNTYDRFDFYQNGEINVFYSTYETDSTTKLTLSEEGKLLNTTIYKSGSQFEIQNCEDIIFYGSFDTVDKNTKHNIFRYKSSNSTSTPNPAGEIFQPFTYGQTLADLTIAGADLKWYTQQSSCGINSKLTNKGKSEDVLPSSTLLVNGTTYYASQTINNTESSYRLPVTVYSATLGVKENQLPSLITYPNPVKGIYSISNNENITKIEIYNLLGQLISSNIYDKKNLEIDFTTLTSGLYFAKIYVEDKSAIIKIIKN</sequence>
<dbReference type="NCBIfam" id="TIGR04183">
    <property type="entry name" value="Por_Secre_tail"/>
    <property type="match status" value="1"/>
</dbReference>
<dbReference type="Gene3D" id="2.80.10.50">
    <property type="match status" value="5"/>
</dbReference>
<gene>
    <name evidence="4" type="ORF">SAMN06265220_1011160</name>
</gene>
<protein>
    <submittedName>
        <fullName evidence="4">Delta-60 repeat domain-containing protein/Por secretion system C-terminal sorting domain-containing protein</fullName>
    </submittedName>
</protein>
<feature type="signal peptide" evidence="2">
    <location>
        <begin position="1"/>
        <end position="18"/>
    </location>
</feature>
<dbReference type="Proteomes" id="UP000319267">
    <property type="component" value="Unassembled WGS sequence"/>
</dbReference>